<dbReference type="InterPro" id="IPR015424">
    <property type="entry name" value="PyrdxlP-dep_Trfase"/>
</dbReference>
<name>A0ABW3L9M4_9BACL</name>
<keyword evidence="2" id="KW-1185">Reference proteome</keyword>
<protein>
    <recommendedName>
        <fullName evidence="3">DegT/DnrJ/EryC1/StrS aminotransferase</fullName>
    </recommendedName>
</protein>
<comment type="caution">
    <text evidence="1">The sequence shown here is derived from an EMBL/GenBank/DDBJ whole genome shotgun (WGS) entry which is preliminary data.</text>
</comment>
<proteinExistence type="predicted"/>
<sequence length="323" mass="37674">MKEIGGYFGLENFNGTEYHNDLIPLNNGRNALQYLVKAKGIRKLYIPFYLCDSVSDMLVKKGYDFEYYQVNADFTPSFSKALAKDEYLYIVNFYGQLTDELIMALKRQFDRIIIDNTHAFFQKPTADTDTIYSCRKFFGVPDGAYLSSDKALEEVLEIDVSKDRMSYILGRFEGQASDYYRDYLEINELYGEEPILKMSKLTHNILKAIDYEQIRQIRNENFKFLHNELEEENPLKLVSPDGPFAYPFYIENGIEVRKQLALKKIYIPTLWPNVLDLVPKESMEYQYAANILPLPCDQRYTTEDMKFMAGILKRSTVKLTGNK</sequence>
<dbReference type="EMBL" id="JBHTKI010000008">
    <property type="protein sequence ID" value="MFD1031314.1"/>
    <property type="molecule type" value="Genomic_DNA"/>
</dbReference>
<evidence type="ECO:0000313" key="2">
    <source>
        <dbReference type="Proteomes" id="UP001597109"/>
    </source>
</evidence>
<dbReference type="Proteomes" id="UP001597109">
    <property type="component" value="Unassembled WGS sequence"/>
</dbReference>
<dbReference type="SUPFAM" id="SSF53383">
    <property type="entry name" value="PLP-dependent transferases"/>
    <property type="match status" value="1"/>
</dbReference>
<reference evidence="2" key="1">
    <citation type="journal article" date="2019" name="Int. J. Syst. Evol. Microbiol.">
        <title>The Global Catalogue of Microorganisms (GCM) 10K type strain sequencing project: providing services to taxonomists for standard genome sequencing and annotation.</title>
        <authorList>
            <consortium name="The Broad Institute Genomics Platform"/>
            <consortium name="The Broad Institute Genome Sequencing Center for Infectious Disease"/>
            <person name="Wu L."/>
            <person name="Ma J."/>
        </authorList>
    </citation>
    <scope>NUCLEOTIDE SEQUENCE [LARGE SCALE GENOMIC DNA]</scope>
    <source>
        <strain evidence="2">CCUG 56756</strain>
    </source>
</reference>
<evidence type="ECO:0008006" key="3">
    <source>
        <dbReference type="Google" id="ProtNLM"/>
    </source>
</evidence>
<accession>A0ABW3L9M4</accession>
<gene>
    <name evidence="1" type="ORF">ACFQ1X_07680</name>
</gene>
<dbReference type="RefSeq" id="WP_144838052.1">
    <property type="nucleotide sequence ID" value="NZ_JBHTKI010000008.1"/>
</dbReference>
<organism evidence="1 2">
    <name type="scientific">Metaplanococcus flavidus</name>
    <dbReference type="NCBI Taxonomy" id="569883"/>
    <lineage>
        <taxon>Bacteria</taxon>
        <taxon>Bacillati</taxon>
        <taxon>Bacillota</taxon>
        <taxon>Bacilli</taxon>
        <taxon>Bacillales</taxon>
        <taxon>Caryophanaceae</taxon>
        <taxon>Metaplanococcus</taxon>
    </lineage>
</organism>
<evidence type="ECO:0000313" key="1">
    <source>
        <dbReference type="EMBL" id="MFD1031314.1"/>
    </source>
</evidence>